<dbReference type="EMBL" id="FKLO01000067">
    <property type="protein sequence ID" value="SAM69204.1"/>
    <property type="molecule type" value="Genomic_DNA"/>
</dbReference>
<dbReference type="AlphaFoldDB" id="A0A1C3H644"/>
<feature type="compositionally biased region" description="Basic and acidic residues" evidence="1">
    <location>
        <begin position="49"/>
        <end position="58"/>
    </location>
</feature>
<reference evidence="3" key="1">
    <citation type="submission" date="2016-04" db="EMBL/GenBank/DDBJ databases">
        <authorList>
            <person name="Tagini F."/>
        </authorList>
    </citation>
    <scope>NUCLEOTIDE SEQUENCE [LARGE SCALE GENOMIC DNA]</scope>
    <source>
        <strain evidence="3">CHUV0807</strain>
    </source>
</reference>
<dbReference type="Proteomes" id="UP000190837">
    <property type="component" value="Unassembled WGS sequence"/>
</dbReference>
<feature type="region of interest" description="Disordered" evidence="1">
    <location>
        <begin position="35"/>
        <end position="58"/>
    </location>
</feature>
<dbReference type="InterPro" id="IPR004714">
    <property type="entry name" value="Cyt_oxidase_maturation_cbb3"/>
</dbReference>
<evidence type="ECO:0000313" key="3">
    <source>
        <dbReference type="Proteomes" id="UP000190837"/>
    </source>
</evidence>
<evidence type="ECO:0000313" key="2">
    <source>
        <dbReference type="EMBL" id="SAM69204.1"/>
    </source>
</evidence>
<proteinExistence type="predicted"/>
<dbReference type="NCBIfam" id="TIGR00847">
    <property type="entry name" value="ccoS"/>
    <property type="match status" value="1"/>
</dbReference>
<dbReference type="GeneID" id="84790235"/>
<gene>
    <name evidence="2" type="ORF">CHUV0807_2030</name>
</gene>
<dbReference type="Pfam" id="PF03597">
    <property type="entry name" value="FixS"/>
    <property type="match status" value="1"/>
</dbReference>
<sequence length="58" mass="6756">MQILFLLIPISVILITAAVFAFHWAVRTRQFDDLESPGMIPLLDDTEEERQQRDRKNG</sequence>
<dbReference type="RefSeq" id="WP_004141887.1">
    <property type="nucleotide sequence ID" value="NZ_CALFOW010000201.1"/>
</dbReference>
<protein>
    <recommendedName>
        <fullName evidence="4">Cytochrome oxidase maturation protein, cbb3-type</fullName>
    </recommendedName>
</protein>
<organism evidence="2 3">
    <name type="scientific">Cardiobacterium hominis</name>
    <dbReference type="NCBI Taxonomy" id="2718"/>
    <lineage>
        <taxon>Bacteria</taxon>
        <taxon>Pseudomonadati</taxon>
        <taxon>Pseudomonadota</taxon>
        <taxon>Gammaproteobacteria</taxon>
        <taxon>Cardiobacteriales</taxon>
        <taxon>Cardiobacteriaceae</taxon>
        <taxon>Cardiobacterium</taxon>
    </lineage>
</organism>
<name>A0A1C3H644_9GAMM</name>
<evidence type="ECO:0008006" key="4">
    <source>
        <dbReference type="Google" id="ProtNLM"/>
    </source>
</evidence>
<evidence type="ECO:0000256" key="1">
    <source>
        <dbReference type="SAM" id="MobiDB-lite"/>
    </source>
</evidence>
<dbReference type="OMA" id="KDMIPRE"/>
<dbReference type="PANTHER" id="PTHR41532">
    <property type="entry name" value="FIXS PROTEIN"/>
    <property type="match status" value="1"/>
</dbReference>
<dbReference type="PANTHER" id="PTHR41532:SF1">
    <property type="entry name" value="FIXS PROTEIN"/>
    <property type="match status" value="1"/>
</dbReference>
<accession>A0A1C3H644</accession>